<dbReference type="AlphaFoldDB" id="A0A917WDV9"/>
<dbReference type="EMBL" id="BMNA01000003">
    <property type="protein sequence ID" value="GGL98125.1"/>
    <property type="molecule type" value="Genomic_DNA"/>
</dbReference>
<comment type="similarity">
    <text evidence="1">Belongs to the short-chain dehydrogenases/reductases (SDR) family.</text>
</comment>
<dbReference type="PRINTS" id="PR00081">
    <property type="entry name" value="GDHRDH"/>
</dbReference>
<keyword evidence="3" id="KW-1185">Reference proteome</keyword>
<comment type="caution">
    <text evidence="2">The sequence shown here is derived from an EMBL/GenBank/DDBJ whole genome shotgun (WGS) entry which is preliminary data.</text>
</comment>
<dbReference type="Proteomes" id="UP000655208">
    <property type="component" value="Unassembled WGS sequence"/>
</dbReference>
<dbReference type="InterPro" id="IPR050259">
    <property type="entry name" value="SDR"/>
</dbReference>
<protein>
    <submittedName>
        <fullName evidence="2">Oxidoreductase</fullName>
    </submittedName>
</protein>
<dbReference type="Gene3D" id="3.40.50.720">
    <property type="entry name" value="NAD(P)-binding Rossmann-like Domain"/>
    <property type="match status" value="1"/>
</dbReference>
<gene>
    <name evidence="2" type="ORF">GCM10011594_17530</name>
</gene>
<accession>A0A917WDV9</accession>
<reference evidence="2" key="2">
    <citation type="submission" date="2020-09" db="EMBL/GenBank/DDBJ databases">
        <authorList>
            <person name="Sun Q."/>
            <person name="Zhou Y."/>
        </authorList>
    </citation>
    <scope>NUCLEOTIDE SEQUENCE</scope>
    <source>
        <strain evidence="2">CGMCC 4.7308</strain>
    </source>
</reference>
<evidence type="ECO:0000313" key="3">
    <source>
        <dbReference type="Proteomes" id="UP000655208"/>
    </source>
</evidence>
<dbReference type="PANTHER" id="PTHR42879:SF6">
    <property type="entry name" value="NADPH-DEPENDENT REDUCTASE BACG"/>
    <property type="match status" value="1"/>
</dbReference>
<dbReference type="InterPro" id="IPR036291">
    <property type="entry name" value="NAD(P)-bd_dom_sf"/>
</dbReference>
<dbReference type="SUPFAM" id="SSF51735">
    <property type="entry name" value="NAD(P)-binding Rossmann-fold domains"/>
    <property type="match status" value="1"/>
</dbReference>
<reference evidence="2" key="1">
    <citation type="journal article" date="2014" name="Int. J. Syst. Evol. Microbiol.">
        <title>Complete genome sequence of Corynebacterium casei LMG S-19264T (=DSM 44701T), isolated from a smear-ripened cheese.</title>
        <authorList>
            <consortium name="US DOE Joint Genome Institute (JGI-PGF)"/>
            <person name="Walter F."/>
            <person name="Albersmeier A."/>
            <person name="Kalinowski J."/>
            <person name="Ruckert C."/>
        </authorList>
    </citation>
    <scope>NUCLEOTIDE SEQUENCE</scope>
    <source>
        <strain evidence="2">CGMCC 4.7308</strain>
    </source>
</reference>
<evidence type="ECO:0000313" key="2">
    <source>
        <dbReference type="EMBL" id="GGL98125.1"/>
    </source>
</evidence>
<proteinExistence type="inferred from homology"/>
<dbReference type="RefSeq" id="WP_188941134.1">
    <property type="nucleotide sequence ID" value="NZ_BMNA01000003.1"/>
</dbReference>
<dbReference type="Pfam" id="PF13561">
    <property type="entry name" value="adh_short_C2"/>
    <property type="match status" value="1"/>
</dbReference>
<organism evidence="2 3">
    <name type="scientific">Nakamurella endophytica</name>
    <dbReference type="NCBI Taxonomy" id="1748367"/>
    <lineage>
        <taxon>Bacteria</taxon>
        <taxon>Bacillati</taxon>
        <taxon>Actinomycetota</taxon>
        <taxon>Actinomycetes</taxon>
        <taxon>Nakamurellales</taxon>
        <taxon>Nakamurellaceae</taxon>
        <taxon>Nakamurella</taxon>
    </lineage>
</organism>
<dbReference type="PANTHER" id="PTHR42879">
    <property type="entry name" value="3-OXOACYL-(ACYL-CARRIER-PROTEIN) REDUCTASE"/>
    <property type="match status" value="1"/>
</dbReference>
<name>A0A917WDV9_9ACTN</name>
<dbReference type="InterPro" id="IPR002347">
    <property type="entry name" value="SDR_fam"/>
</dbReference>
<evidence type="ECO:0000256" key="1">
    <source>
        <dbReference type="ARBA" id="ARBA00006484"/>
    </source>
</evidence>
<sequence>MDLGLQGLRALVGGASAGLGAGCAAALAGEGARVALAARPSERLATTAGTVGGVAVGVDLSAPDGPATAVERAVQELGGLDVLVVNGGGPPPGTFGSVDDDGWQQGVEGTLMAAVRLIRAALPHLRASAAPSITVVLSSSVRMPLEGLVTSNVLRPGLVGLIKSLASEIAPIRINGVAPGRIATGRVAGLDERRATAAGISADEVRRQAIARIPLGRYGTPEEFGRVVALLASSAMGYVTGAVVPVDGGLVLSLP</sequence>